<evidence type="ECO:0000313" key="2">
    <source>
        <dbReference type="EMBL" id="MBA0605680.1"/>
    </source>
</evidence>
<keyword evidence="1" id="KW-1133">Transmembrane helix</keyword>
<keyword evidence="1" id="KW-0472">Membrane</keyword>
<feature type="transmembrane region" description="Helical" evidence="1">
    <location>
        <begin position="164"/>
        <end position="183"/>
    </location>
</feature>
<reference evidence="2 3" key="1">
    <citation type="journal article" date="2019" name="Genome Biol. Evol.">
        <title>Insights into the evolution of the New World diploid cottons (Gossypium, subgenus Houzingenia) based on genome sequencing.</title>
        <authorList>
            <person name="Grover C.E."/>
            <person name="Arick M.A. 2nd"/>
            <person name="Thrash A."/>
            <person name="Conover J.L."/>
            <person name="Sanders W.S."/>
            <person name="Peterson D.G."/>
            <person name="Frelichowski J.E."/>
            <person name="Scheffler J.A."/>
            <person name="Scheffler B.E."/>
            <person name="Wendel J.F."/>
        </authorList>
    </citation>
    <scope>NUCLEOTIDE SEQUENCE [LARGE SCALE GENOMIC DNA]</scope>
    <source>
        <strain evidence="2">27</strain>
        <tissue evidence="2">Leaf</tissue>
    </source>
</reference>
<dbReference type="AlphaFoldDB" id="A0A7J8QWL6"/>
<accession>A0A7J8QWL6</accession>
<dbReference type="Gene3D" id="1.25.10.10">
    <property type="entry name" value="Leucine-rich Repeat Variant"/>
    <property type="match status" value="1"/>
</dbReference>
<keyword evidence="1" id="KW-0812">Transmembrane</keyword>
<dbReference type="InterPro" id="IPR011989">
    <property type="entry name" value="ARM-like"/>
</dbReference>
<sequence>MEARRSVNPHVDRQYLDTPYRDVNCRNLQNNHVPNFQRPLLRKHIAGRMSAGRRKSFDDCQLSLGEMSSYVEVPASLSDALSEGLSLSSDWSARHLDDPHHKVAQAALSTLVDIIPSCQEPFESYMERILTHVFLRLIDPKELDSGRLARKRQLLTKIALRNRLIAFVVNGIATCRVLEQGLLRSYGVKTQGVDNGRGAVDLIAFGAFGAKFDLMMTGMILLILNGLKATLHIKK</sequence>
<feature type="transmembrane region" description="Helical" evidence="1">
    <location>
        <begin position="203"/>
        <end position="227"/>
    </location>
</feature>
<protein>
    <submittedName>
        <fullName evidence="2">Uncharacterized protein</fullName>
    </submittedName>
</protein>
<gene>
    <name evidence="2" type="ORF">Godav_018226</name>
</gene>
<keyword evidence="3" id="KW-1185">Reference proteome</keyword>
<proteinExistence type="predicted"/>
<dbReference type="Proteomes" id="UP000593561">
    <property type="component" value="Unassembled WGS sequence"/>
</dbReference>
<dbReference type="EMBL" id="JABFAC010000001">
    <property type="protein sequence ID" value="MBA0605680.1"/>
    <property type="molecule type" value="Genomic_DNA"/>
</dbReference>
<comment type="caution">
    <text evidence="2">The sequence shown here is derived from an EMBL/GenBank/DDBJ whole genome shotgun (WGS) entry which is preliminary data.</text>
</comment>
<evidence type="ECO:0000256" key="1">
    <source>
        <dbReference type="SAM" id="Phobius"/>
    </source>
</evidence>
<organism evidence="2 3">
    <name type="scientific">Gossypium davidsonii</name>
    <name type="common">Davidson's cotton</name>
    <name type="synonym">Gossypium klotzschianum subsp. davidsonii</name>
    <dbReference type="NCBI Taxonomy" id="34287"/>
    <lineage>
        <taxon>Eukaryota</taxon>
        <taxon>Viridiplantae</taxon>
        <taxon>Streptophyta</taxon>
        <taxon>Embryophyta</taxon>
        <taxon>Tracheophyta</taxon>
        <taxon>Spermatophyta</taxon>
        <taxon>Magnoliopsida</taxon>
        <taxon>eudicotyledons</taxon>
        <taxon>Gunneridae</taxon>
        <taxon>Pentapetalae</taxon>
        <taxon>rosids</taxon>
        <taxon>malvids</taxon>
        <taxon>Malvales</taxon>
        <taxon>Malvaceae</taxon>
        <taxon>Malvoideae</taxon>
        <taxon>Gossypium</taxon>
    </lineage>
</organism>
<evidence type="ECO:0000313" key="3">
    <source>
        <dbReference type="Proteomes" id="UP000593561"/>
    </source>
</evidence>
<name>A0A7J8QWL6_GOSDV</name>